<dbReference type="GO" id="GO:0005739">
    <property type="term" value="C:mitochondrion"/>
    <property type="evidence" value="ECO:0007669"/>
    <property type="project" value="TreeGrafter"/>
</dbReference>
<organism evidence="7 8">
    <name type="scientific">Zasmidium cellare ATCC 36951</name>
    <dbReference type="NCBI Taxonomy" id="1080233"/>
    <lineage>
        <taxon>Eukaryota</taxon>
        <taxon>Fungi</taxon>
        <taxon>Dikarya</taxon>
        <taxon>Ascomycota</taxon>
        <taxon>Pezizomycotina</taxon>
        <taxon>Dothideomycetes</taxon>
        <taxon>Dothideomycetidae</taxon>
        <taxon>Mycosphaerellales</taxon>
        <taxon>Mycosphaerellaceae</taxon>
        <taxon>Zasmidium</taxon>
    </lineage>
</organism>
<reference evidence="7" key="1">
    <citation type="journal article" date="2020" name="Stud. Mycol.">
        <title>101 Dothideomycetes genomes: a test case for predicting lifestyles and emergence of pathogens.</title>
        <authorList>
            <person name="Haridas S."/>
            <person name="Albert R."/>
            <person name="Binder M."/>
            <person name="Bloem J."/>
            <person name="Labutti K."/>
            <person name="Salamov A."/>
            <person name="Andreopoulos B."/>
            <person name="Baker S."/>
            <person name="Barry K."/>
            <person name="Bills G."/>
            <person name="Bluhm B."/>
            <person name="Cannon C."/>
            <person name="Castanera R."/>
            <person name="Culley D."/>
            <person name="Daum C."/>
            <person name="Ezra D."/>
            <person name="Gonzalez J."/>
            <person name="Henrissat B."/>
            <person name="Kuo A."/>
            <person name="Liang C."/>
            <person name="Lipzen A."/>
            <person name="Lutzoni F."/>
            <person name="Magnuson J."/>
            <person name="Mondo S."/>
            <person name="Nolan M."/>
            <person name="Ohm R."/>
            <person name="Pangilinan J."/>
            <person name="Park H.-J."/>
            <person name="Ramirez L."/>
            <person name="Alfaro M."/>
            <person name="Sun H."/>
            <person name="Tritt A."/>
            <person name="Yoshinaga Y."/>
            <person name="Zwiers L.-H."/>
            <person name="Turgeon B."/>
            <person name="Goodwin S."/>
            <person name="Spatafora J."/>
            <person name="Crous P."/>
            <person name="Grigoriev I."/>
        </authorList>
    </citation>
    <scope>NUCLEOTIDE SEQUENCE</scope>
    <source>
        <strain evidence="7">ATCC 36951</strain>
    </source>
</reference>
<dbReference type="InterPro" id="IPR002872">
    <property type="entry name" value="Proline_DH_dom"/>
</dbReference>
<comment type="function">
    <text evidence="5">Converts proline to delta-1-pyrroline-5-carboxylate.</text>
</comment>
<keyword evidence="4 5" id="KW-0642">Proline metabolism</keyword>
<dbReference type="GO" id="GO:0010133">
    <property type="term" value="P:L-proline catabolic process to L-glutamate"/>
    <property type="evidence" value="ECO:0007669"/>
    <property type="project" value="TreeGrafter"/>
</dbReference>
<evidence type="ECO:0000256" key="5">
    <source>
        <dbReference type="RuleBase" id="RU364054"/>
    </source>
</evidence>
<sequence length="494" mass="54225">MDIEHKRDKVLDARQNWILASTSLRQRAAAFAVGGGLVTAAVLITRQNDSPTEDQDPRDLARVSNVPMSKLVSGWIAFAFCSSPTWVDISEPMYGVVSKIPLVSYIAHVFIRYTFVNQFLGGEDVDQCIPRMRDLREHEVGTLLGYNIEAKLDGSSKDPELVLEQTRCVLESIDAQGKMARQCQTDSTGSVSSDIGTRCWGRIKLTGLLTHPIALQHASDAILQGRREKGLDRDVPYPGLPHDGDWDAAINGQGVTESDREQLLTLRATMEAISSKARDNKVRIVIDAEQSWYQPAIDALTDELMQTYNSTTNGPATIITSFQAYLRRHPQLIEQQIRRADEKGYRLLFKQVRGAYIATERSRSEKVGLENPVWPSKAETDASFNGGMETALSAVAEQIEATGSSNISAVFATHNSQSIGEGIDALKQKGLIQGTDLDGRLKLSKEAAGSVAFAQLYGMKDDLTNKITGTITSDDGMPLVVKVSRCKNHFTAHG</sequence>
<dbReference type="GO" id="GO:0071949">
    <property type="term" value="F:FAD binding"/>
    <property type="evidence" value="ECO:0007669"/>
    <property type="project" value="TreeGrafter"/>
</dbReference>
<dbReference type="OrthoDB" id="5464at2759"/>
<dbReference type="RefSeq" id="XP_033664351.1">
    <property type="nucleotide sequence ID" value="XM_033813612.1"/>
</dbReference>
<evidence type="ECO:0000256" key="2">
    <source>
        <dbReference type="ARBA" id="ARBA00012695"/>
    </source>
</evidence>
<gene>
    <name evidence="7" type="ORF">M409DRAFT_57367</name>
</gene>
<comment type="cofactor">
    <cofactor evidence="5">
        <name>FAD</name>
        <dbReference type="ChEBI" id="CHEBI:57692"/>
    </cofactor>
</comment>
<evidence type="ECO:0000313" key="8">
    <source>
        <dbReference type="Proteomes" id="UP000799537"/>
    </source>
</evidence>
<accession>A0A6A6CC21</accession>
<dbReference type="EMBL" id="ML993608">
    <property type="protein sequence ID" value="KAF2163462.1"/>
    <property type="molecule type" value="Genomic_DNA"/>
</dbReference>
<evidence type="ECO:0000256" key="1">
    <source>
        <dbReference type="ARBA" id="ARBA00005869"/>
    </source>
</evidence>
<dbReference type="InterPro" id="IPR029041">
    <property type="entry name" value="FAD-linked_oxidoreductase-like"/>
</dbReference>
<dbReference type="SUPFAM" id="SSF51730">
    <property type="entry name" value="FAD-linked oxidoreductase"/>
    <property type="match status" value="1"/>
</dbReference>
<evidence type="ECO:0000256" key="4">
    <source>
        <dbReference type="ARBA" id="ARBA00023062"/>
    </source>
</evidence>
<dbReference type="PANTHER" id="PTHR13914">
    <property type="entry name" value="PROLINE OXIDASE"/>
    <property type="match status" value="1"/>
</dbReference>
<dbReference type="AlphaFoldDB" id="A0A6A6CC21"/>
<dbReference type="PANTHER" id="PTHR13914:SF0">
    <property type="entry name" value="PROLINE DEHYDROGENASE 1, MITOCHONDRIAL"/>
    <property type="match status" value="1"/>
</dbReference>
<proteinExistence type="inferred from homology"/>
<dbReference type="InterPro" id="IPR015659">
    <property type="entry name" value="Proline_oxidase"/>
</dbReference>
<keyword evidence="5" id="KW-0285">Flavoprotein</keyword>
<comment type="catalytic activity">
    <reaction evidence="5">
        <text>L-proline + a quinone = (S)-1-pyrroline-5-carboxylate + a quinol + H(+)</text>
        <dbReference type="Rhea" id="RHEA:23784"/>
        <dbReference type="ChEBI" id="CHEBI:15378"/>
        <dbReference type="ChEBI" id="CHEBI:17388"/>
        <dbReference type="ChEBI" id="CHEBI:24646"/>
        <dbReference type="ChEBI" id="CHEBI:60039"/>
        <dbReference type="ChEBI" id="CHEBI:132124"/>
        <dbReference type="EC" id="1.5.5.2"/>
    </reaction>
</comment>
<evidence type="ECO:0000313" key="7">
    <source>
        <dbReference type="EMBL" id="KAF2163462.1"/>
    </source>
</evidence>
<keyword evidence="8" id="KW-1185">Reference proteome</keyword>
<keyword evidence="3 5" id="KW-0560">Oxidoreductase</keyword>
<dbReference type="Pfam" id="PF01619">
    <property type="entry name" value="Pro_dh"/>
    <property type="match status" value="1"/>
</dbReference>
<feature type="domain" description="Proline dehydrogenase" evidence="6">
    <location>
        <begin position="130"/>
        <end position="469"/>
    </location>
</feature>
<protein>
    <recommendedName>
        <fullName evidence="2 5">Proline dehydrogenase</fullName>
        <ecNumber evidence="2 5">1.5.5.2</ecNumber>
    </recommendedName>
</protein>
<dbReference type="GeneID" id="54566884"/>
<keyword evidence="5" id="KW-0274">FAD</keyword>
<dbReference type="GO" id="GO:0004657">
    <property type="term" value="F:proline dehydrogenase activity"/>
    <property type="evidence" value="ECO:0007669"/>
    <property type="project" value="UniProtKB-EC"/>
</dbReference>
<comment type="similarity">
    <text evidence="1 5">Belongs to the proline oxidase family.</text>
</comment>
<name>A0A6A6CC21_ZASCE</name>
<evidence type="ECO:0000256" key="3">
    <source>
        <dbReference type="ARBA" id="ARBA00023002"/>
    </source>
</evidence>
<evidence type="ECO:0000259" key="6">
    <source>
        <dbReference type="Pfam" id="PF01619"/>
    </source>
</evidence>
<dbReference type="Gene3D" id="3.20.20.220">
    <property type="match status" value="1"/>
</dbReference>
<dbReference type="EC" id="1.5.5.2" evidence="2 5"/>
<dbReference type="Proteomes" id="UP000799537">
    <property type="component" value="Unassembled WGS sequence"/>
</dbReference>